<evidence type="ECO:0000313" key="8">
    <source>
        <dbReference type="Proteomes" id="UP000255317"/>
    </source>
</evidence>
<dbReference type="SUPFAM" id="SSF111369">
    <property type="entry name" value="HlyD-like secretion proteins"/>
    <property type="match status" value="1"/>
</dbReference>
<evidence type="ECO:0000259" key="5">
    <source>
        <dbReference type="Pfam" id="PF25967"/>
    </source>
</evidence>
<evidence type="ECO:0000256" key="1">
    <source>
        <dbReference type="ARBA" id="ARBA00009477"/>
    </source>
</evidence>
<accession>A0A370QJP1</accession>
<dbReference type="Gene3D" id="2.40.420.20">
    <property type="match status" value="1"/>
</dbReference>
<feature type="coiled-coil region" evidence="2">
    <location>
        <begin position="59"/>
        <end position="86"/>
    </location>
</feature>
<protein>
    <submittedName>
        <fullName evidence="7">RND family efflux transporter MFP subunit</fullName>
    </submittedName>
</protein>
<dbReference type="GO" id="GO:1990281">
    <property type="term" value="C:efflux pump complex"/>
    <property type="evidence" value="ECO:0007669"/>
    <property type="project" value="TreeGrafter"/>
</dbReference>
<organism evidence="7 8">
    <name type="scientific">Marinirhabdus gelatinilytica</name>
    <dbReference type="NCBI Taxonomy" id="1703343"/>
    <lineage>
        <taxon>Bacteria</taxon>
        <taxon>Pseudomonadati</taxon>
        <taxon>Bacteroidota</taxon>
        <taxon>Flavobacteriia</taxon>
        <taxon>Flavobacteriales</taxon>
        <taxon>Flavobacteriaceae</taxon>
    </lineage>
</organism>
<proteinExistence type="inferred from homology"/>
<dbReference type="Gene3D" id="2.40.30.170">
    <property type="match status" value="1"/>
</dbReference>
<dbReference type="InterPro" id="IPR006143">
    <property type="entry name" value="RND_pump_MFP"/>
</dbReference>
<dbReference type="InterPro" id="IPR058648">
    <property type="entry name" value="HH_CzcB-like"/>
</dbReference>
<dbReference type="AlphaFoldDB" id="A0A370QJP1"/>
<feature type="domain" description="CusB-like beta-barrel" evidence="4">
    <location>
        <begin position="258"/>
        <end position="330"/>
    </location>
</feature>
<feature type="domain" description="Multidrug resistance protein MdtA-like C-terminal permuted SH3" evidence="5">
    <location>
        <begin position="335"/>
        <end position="399"/>
    </location>
</feature>
<evidence type="ECO:0000259" key="4">
    <source>
        <dbReference type="Pfam" id="PF25954"/>
    </source>
</evidence>
<evidence type="ECO:0000259" key="3">
    <source>
        <dbReference type="Pfam" id="PF25893"/>
    </source>
</evidence>
<dbReference type="InterPro" id="IPR058792">
    <property type="entry name" value="Beta-barrel_RND_2"/>
</dbReference>
<dbReference type="Pfam" id="PF25954">
    <property type="entry name" value="Beta-barrel_RND_2"/>
    <property type="match status" value="1"/>
</dbReference>
<comment type="similarity">
    <text evidence="1">Belongs to the membrane fusion protein (MFP) (TC 8.A.1) family.</text>
</comment>
<dbReference type="Gene3D" id="1.10.287.470">
    <property type="entry name" value="Helix hairpin bin"/>
    <property type="match status" value="1"/>
</dbReference>
<dbReference type="PANTHER" id="PTHR30469:SF15">
    <property type="entry name" value="HLYD FAMILY OF SECRETION PROTEINS"/>
    <property type="match status" value="1"/>
</dbReference>
<evidence type="ECO:0000313" key="7">
    <source>
        <dbReference type="EMBL" id="RDK88290.1"/>
    </source>
</evidence>
<evidence type="ECO:0000256" key="2">
    <source>
        <dbReference type="SAM" id="Coils"/>
    </source>
</evidence>
<dbReference type="InterPro" id="IPR058627">
    <property type="entry name" value="MdtA-like_C"/>
</dbReference>
<keyword evidence="2" id="KW-0175">Coiled coil</keyword>
<evidence type="ECO:0000259" key="6">
    <source>
        <dbReference type="Pfam" id="PF25973"/>
    </source>
</evidence>
<name>A0A370QJP1_9FLAO</name>
<dbReference type="Proteomes" id="UP000255317">
    <property type="component" value="Unassembled WGS sequence"/>
</dbReference>
<reference evidence="7 8" key="1">
    <citation type="submission" date="2018-07" db="EMBL/GenBank/DDBJ databases">
        <title>Genomic Encyclopedia of Type Strains, Phase IV (KMG-IV): sequencing the most valuable type-strain genomes for metagenomic binning, comparative biology and taxonomic classification.</title>
        <authorList>
            <person name="Goeker M."/>
        </authorList>
    </citation>
    <scope>NUCLEOTIDE SEQUENCE [LARGE SCALE GENOMIC DNA]</scope>
    <source>
        <strain evidence="7 8">DSM 101478</strain>
    </source>
</reference>
<dbReference type="Pfam" id="PF25967">
    <property type="entry name" value="RND-MFP_C"/>
    <property type="match status" value="1"/>
</dbReference>
<dbReference type="Pfam" id="PF25973">
    <property type="entry name" value="BSH_CzcB"/>
    <property type="match status" value="1"/>
</dbReference>
<dbReference type="InterPro" id="IPR058647">
    <property type="entry name" value="BSH_CzcB-like"/>
</dbReference>
<dbReference type="EMBL" id="QRAO01000001">
    <property type="protein sequence ID" value="RDK88290.1"/>
    <property type="molecule type" value="Genomic_DNA"/>
</dbReference>
<feature type="domain" description="CzcB-like alpha-helical hairpin" evidence="3">
    <location>
        <begin position="160"/>
        <end position="217"/>
    </location>
</feature>
<dbReference type="GO" id="GO:0015562">
    <property type="term" value="F:efflux transmembrane transporter activity"/>
    <property type="evidence" value="ECO:0007669"/>
    <property type="project" value="TreeGrafter"/>
</dbReference>
<feature type="domain" description="CzcB-like barrel-sandwich hybrid" evidence="6">
    <location>
        <begin position="125"/>
        <end position="241"/>
    </location>
</feature>
<feature type="coiled-coil region" evidence="2">
    <location>
        <begin position="164"/>
        <end position="222"/>
    </location>
</feature>
<dbReference type="Pfam" id="PF25893">
    <property type="entry name" value="HH_CzcB"/>
    <property type="match status" value="1"/>
</dbReference>
<gene>
    <name evidence="7" type="ORF">C8D94_101160</name>
</gene>
<dbReference type="PANTHER" id="PTHR30469">
    <property type="entry name" value="MULTIDRUG RESISTANCE PROTEIN MDTA"/>
    <property type="match status" value="1"/>
</dbReference>
<dbReference type="NCBIfam" id="TIGR01730">
    <property type="entry name" value="RND_mfp"/>
    <property type="match status" value="1"/>
</dbReference>
<keyword evidence="8" id="KW-1185">Reference proteome</keyword>
<dbReference type="Gene3D" id="2.40.50.100">
    <property type="match status" value="1"/>
</dbReference>
<sequence length="413" mass="45843">MRKNIFTTQNTPFTGCFIATKNNPIMKQLSLLFFATLLLTSCGNSEPSSVDTIIASGNVEELQQKRNELTTEVQEINAKIKLLDEKLKEVSPDANVPLITSFIAKDTIFNHFVELQGSVETDQNIVVTPEMGGVLTNVYVKEGQRVRKGQTLARVDDGGMSQQLAQLEVQADLAKTTFERQERLWNQKIGSEIQYLQAKSNYEGMQKNINSMKQQLAKATVRAPFSGTIDDIITEQGSVVSPGQTPILRIVSLNDMYISTNVPETYITDVVEGKEVKAFFPVLNKTIDAKVSQTASYINPDNRTFKAEIDVPNKENTIKPNLTARLQINDYTNKNAILIPQSIISENAQGEQYVYVLKEKQENKAVASRVIIETGKTQGDQIEVLSGLENGAELIEEGARSVKDGQTVKIISY</sequence>
<comment type="caution">
    <text evidence="7">The sequence shown here is derived from an EMBL/GenBank/DDBJ whole genome shotgun (WGS) entry which is preliminary data.</text>
</comment>